<name>A0A2D3UQQ1_9PEZI</name>
<evidence type="ECO:0000313" key="4">
    <source>
        <dbReference type="Proteomes" id="UP000225277"/>
    </source>
</evidence>
<evidence type="ECO:0008006" key="5">
    <source>
        <dbReference type="Google" id="ProtNLM"/>
    </source>
</evidence>
<keyword evidence="2" id="KW-0812">Transmembrane</keyword>
<accession>A0A2D3UQQ1</accession>
<keyword evidence="2" id="KW-0472">Membrane</keyword>
<protein>
    <recommendedName>
        <fullName evidence="5">Fibroin-3</fullName>
    </recommendedName>
</protein>
<feature type="compositionally biased region" description="Low complexity" evidence="1">
    <location>
        <begin position="381"/>
        <end position="397"/>
    </location>
</feature>
<feature type="transmembrane region" description="Helical" evidence="2">
    <location>
        <begin position="26"/>
        <end position="44"/>
    </location>
</feature>
<feature type="compositionally biased region" description="Low complexity" evidence="1">
    <location>
        <begin position="318"/>
        <end position="356"/>
    </location>
</feature>
<keyword evidence="2" id="KW-1133">Transmembrane helix</keyword>
<dbReference type="GeneID" id="35606590"/>
<proteinExistence type="predicted"/>
<feature type="region of interest" description="Disordered" evidence="1">
    <location>
        <begin position="225"/>
        <end position="285"/>
    </location>
</feature>
<feature type="region of interest" description="Disordered" evidence="1">
    <location>
        <begin position="126"/>
        <end position="147"/>
    </location>
</feature>
<dbReference type="RefSeq" id="XP_023622541.1">
    <property type="nucleotide sequence ID" value="XM_023766773.1"/>
</dbReference>
<dbReference type="GO" id="GO:0005886">
    <property type="term" value="C:plasma membrane"/>
    <property type="evidence" value="ECO:0007669"/>
    <property type="project" value="TreeGrafter"/>
</dbReference>
<dbReference type="STRING" id="112498.A0A2D3UQQ1"/>
<organism evidence="3 4">
    <name type="scientific">Ramularia collo-cygni</name>
    <dbReference type="NCBI Taxonomy" id="112498"/>
    <lineage>
        <taxon>Eukaryota</taxon>
        <taxon>Fungi</taxon>
        <taxon>Dikarya</taxon>
        <taxon>Ascomycota</taxon>
        <taxon>Pezizomycotina</taxon>
        <taxon>Dothideomycetes</taxon>
        <taxon>Dothideomycetidae</taxon>
        <taxon>Mycosphaerellales</taxon>
        <taxon>Mycosphaerellaceae</taxon>
        <taxon>Ramularia</taxon>
    </lineage>
</organism>
<dbReference type="GO" id="GO:0005935">
    <property type="term" value="C:cellular bud neck"/>
    <property type="evidence" value="ECO:0007669"/>
    <property type="project" value="TreeGrafter"/>
</dbReference>
<feature type="compositionally biased region" description="Low complexity" evidence="1">
    <location>
        <begin position="238"/>
        <end position="270"/>
    </location>
</feature>
<dbReference type="PANTHER" id="PTHR40018:SF1">
    <property type="entry name" value="[PSI+] INDUCTION PROTEIN 2"/>
    <property type="match status" value="1"/>
</dbReference>
<dbReference type="PANTHER" id="PTHR40018">
    <property type="entry name" value="[PSI+] INDUCTION PROTEIN 2"/>
    <property type="match status" value="1"/>
</dbReference>
<dbReference type="AlphaFoldDB" id="A0A2D3UQQ1"/>
<dbReference type="EMBL" id="FJUY01000001">
    <property type="protein sequence ID" value="CZT15645.1"/>
    <property type="molecule type" value="Genomic_DNA"/>
</dbReference>
<gene>
    <name evidence="3" type="ORF">RCC_12030</name>
</gene>
<keyword evidence="4" id="KW-1185">Reference proteome</keyword>
<feature type="compositionally biased region" description="Polar residues" evidence="1">
    <location>
        <begin position="126"/>
        <end position="135"/>
    </location>
</feature>
<feature type="compositionally biased region" description="Gly residues" evidence="1">
    <location>
        <begin position="357"/>
        <end position="366"/>
    </location>
</feature>
<feature type="compositionally biased region" description="Polar residues" evidence="1">
    <location>
        <begin position="371"/>
        <end position="380"/>
    </location>
</feature>
<evidence type="ECO:0000256" key="1">
    <source>
        <dbReference type="SAM" id="MobiDB-lite"/>
    </source>
</evidence>
<reference evidence="3 4" key="1">
    <citation type="submission" date="2016-03" db="EMBL/GenBank/DDBJ databases">
        <authorList>
            <person name="Ploux O."/>
        </authorList>
    </citation>
    <scope>NUCLEOTIDE SEQUENCE [LARGE SCALE GENOMIC DNA]</scope>
    <source>
        <strain evidence="3 4">URUG2</strain>
    </source>
</reference>
<evidence type="ECO:0000256" key="2">
    <source>
        <dbReference type="SAM" id="Phobius"/>
    </source>
</evidence>
<dbReference type="InterPro" id="IPR037504">
    <property type="entry name" value="PSI_induc_2"/>
</dbReference>
<dbReference type="Proteomes" id="UP000225277">
    <property type="component" value="Unassembled WGS sequence"/>
</dbReference>
<sequence length="410" mass="43152">MADTLNGVKNTFSSWDACMSKTYCKWPVIAAIIFGSLIALSLIWCCVRCLCCGVECCCGCLACCNACCPSPRGGGRRSKDGGGYQQAPPTPFGAGGGGGYGGQYAAPMPMNTGYFGAAPGGSGVKSTATFESSSGRLHEDSLPAMPSWDTATSKRVEHHGDDGDDKEQEGVEMDKLQPAYRHQQQQQEVGLLGRDGREYNGRRQEAADLGAGAMIASPYHDYGGGYEQRSPGMGSAYGGQQQSSGYGAQASPYGRQQQQQQTSAYGAAQQRDAYATTQSPHGYTSQAAGYTSPVYQSGASPVATSSPYGGGYSAAPAPAPAAAYGSSADYYQQQQQPQQQQQQQQQQQPYYDSAGYGDAGQRGYGGAAPSYHTQDVGSTSPAGQYQQPQAQQGGYQAFGRKPVQGSWREI</sequence>
<feature type="region of interest" description="Disordered" evidence="1">
    <location>
        <begin position="318"/>
        <end position="410"/>
    </location>
</feature>
<evidence type="ECO:0000313" key="3">
    <source>
        <dbReference type="EMBL" id="CZT15645.1"/>
    </source>
</evidence>
<feature type="compositionally biased region" description="Polar residues" evidence="1">
    <location>
        <begin position="275"/>
        <end position="285"/>
    </location>
</feature>
<dbReference type="OrthoDB" id="5401332at2759"/>